<sequence length="143" mass="16025">MLRSQRRRQIRNIGLLLLRIGLGIMFMLHGYPKVFGGPEMWSEVGSSLQSIGISAAPMFFGFMAGIAEFFGGLFLLLGLFFIPSVLFLLVVMLVATATHIGAGDPFTLYSHSIELAIVFFSLLFIGSGKYNLDKKLEKRRRRY</sequence>
<keyword evidence="5 7" id="KW-1133">Transmembrane helix</keyword>
<protein>
    <submittedName>
        <fullName evidence="8">Putative oxidoreductase</fullName>
    </submittedName>
</protein>
<keyword evidence="6 7" id="KW-0472">Membrane</keyword>
<proteinExistence type="inferred from homology"/>
<evidence type="ECO:0000256" key="6">
    <source>
        <dbReference type="ARBA" id="ARBA00023136"/>
    </source>
</evidence>
<dbReference type="PANTHER" id="PTHR33452">
    <property type="entry name" value="OXIDOREDUCTASE CATD-RELATED"/>
    <property type="match status" value="1"/>
</dbReference>
<comment type="subcellular location">
    <subcellularLocation>
        <location evidence="1">Cell membrane</location>
        <topology evidence="1">Multi-pass membrane protein</topology>
    </subcellularLocation>
</comment>
<dbReference type="AlphaFoldDB" id="A0A1M5ALJ4"/>
<dbReference type="GO" id="GO:0005886">
    <property type="term" value="C:plasma membrane"/>
    <property type="evidence" value="ECO:0007669"/>
    <property type="project" value="UniProtKB-SubCell"/>
</dbReference>
<keyword evidence="3" id="KW-1003">Cell membrane</keyword>
<keyword evidence="4 7" id="KW-0812">Transmembrane</keyword>
<feature type="transmembrane region" description="Helical" evidence="7">
    <location>
        <begin position="77"/>
        <end position="102"/>
    </location>
</feature>
<dbReference type="PANTHER" id="PTHR33452:SF1">
    <property type="entry name" value="INNER MEMBRANE PROTEIN YPHA-RELATED"/>
    <property type="match status" value="1"/>
</dbReference>
<organism evidence="8 9">
    <name type="scientific">Fodinibius roseus</name>
    <dbReference type="NCBI Taxonomy" id="1194090"/>
    <lineage>
        <taxon>Bacteria</taxon>
        <taxon>Pseudomonadati</taxon>
        <taxon>Balneolota</taxon>
        <taxon>Balneolia</taxon>
        <taxon>Balneolales</taxon>
        <taxon>Balneolaceae</taxon>
        <taxon>Fodinibius</taxon>
    </lineage>
</organism>
<accession>A0A1M5ALJ4</accession>
<evidence type="ECO:0000256" key="1">
    <source>
        <dbReference type="ARBA" id="ARBA00004651"/>
    </source>
</evidence>
<feature type="transmembrane region" description="Helical" evidence="7">
    <location>
        <begin position="51"/>
        <end position="70"/>
    </location>
</feature>
<reference evidence="8 9" key="1">
    <citation type="submission" date="2016-11" db="EMBL/GenBank/DDBJ databases">
        <authorList>
            <person name="Jaros S."/>
            <person name="Januszkiewicz K."/>
            <person name="Wedrychowicz H."/>
        </authorList>
    </citation>
    <scope>NUCLEOTIDE SEQUENCE [LARGE SCALE GENOMIC DNA]</scope>
    <source>
        <strain evidence="8 9">DSM 21986</strain>
    </source>
</reference>
<name>A0A1M5ALJ4_9BACT</name>
<comment type="similarity">
    <text evidence="2">Belongs to the DoxX family.</text>
</comment>
<feature type="transmembrane region" description="Helical" evidence="7">
    <location>
        <begin position="108"/>
        <end position="132"/>
    </location>
</feature>
<evidence type="ECO:0000256" key="2">
    <source>
        <dbReference type="ARBA" id="ARBA00006679"/>
    </source>
</evidence>
<evidence type="ECO:0000256" key="5">
    <source>
        <dbReference type="ARBA" id="ARBA00022989"/>
    </source>
</evidence>
<dbReference type="STRING" id="1194090.SAMN05443144_107110"/>
<dbReference type="EMBL" id="FQUS01000007">
    <property type="protein sequence ID" value="SHF31093.1"/>
    <property type="molecule type" value="Genomic_DNA"/>
</dbReference>
<dbReference type="InterPro" id="IPR032808">
    <property type="entry name" value="DoxX"/>
</dbReference>
<evidence type="ECO:0000313" key="8">
    <source>
        <dbReference type="EMBL" id="SHF31093.1"/>
    </source>
</evidence>
<feature type="transmembrane region" description="Helical" evidence="7">
    <location>
        <begin position="12"/>
        <end position="31"/>
    </location>
</feature>
<dbReference type="Proteomes" id="UP000184041">
    <property type="component" value="Unassembled WGS sequence"/>
</dbReference>
<evidence type="ECO:0000256" key="7">
    <source>
        <dbReference type="SAM" id="Phobius"/>
    </source>
</evidence>
<dbReference type="Pfam" id="PF07681">
    <property type="entry name" value="DoxX"/>
    <property type="match status" value="1"/>
</dbReference>
<gene>
    <name evidence="8" type="ORF">SAMN05443144_107110</name>
</gene>
<evidence type="ECO:0000256" key="3">
    <source>
        <dbReference type="ARBA" id="ARBA00022475"/>
    </source>
</evidence>
<evidence type="ECO:0000256" key="4">
    <source>
        <dbReference type="ARBA" id="ARBA00022692"/>
    </source>
</evidence>
<evidence type="ECO:0000313" key="9">
    <source>
        <dbReference type="Proteomes" id="UP000184041"/>
    </source>
</evidence>
<dbReference type="InterPro" id="IPR051907">
    <property type="entry name" value="DoxX-like_oxidoreductase"/>
</dbReference>
<keyword evidence="9" id="KW-1185">Reference proteome</keyword>
<dbReference type="RefSeq" id="WP_211483131.1">
    <property type="nucleotide sequence ID" value="NZ_FQUS01000007.1"/>
</dbReference>